<evidence type="ECO:0000256" key="9">
    <source>
        <dbReference type="ARBA" id="ARBA00023004"/>
    </source>
</evidence>
<keyword evidence="7 13" id="KW-0028">Amino-acid biosynthesis</keyword>
<evidence type="ECO:0000256" key="8">
    <source>
        <dbReference type="ARBA" id="ARBA00022723"/>
    </source>
</evidence>
<evidence type="ECO:0000313" key="15">
    <source>
        <dbReference type="EMBL" id="TGE01096.1"/>
    </source>
</evidence>
<dbReference type="PROSITE" id="PS00450">
    <property type="entry name" value="ACONITASE_1"/>
    <property type="match status" value="1"/>
</dbReference>
<comment type="caution">
    <text evidence="15">The sequence shown here is derived from an EMBL/GenBank/DDBJ whole genome shotgun (WGS) entry which is preliminary data.</text>
</comment>
<evidence type="ECO:0000256" key="4">
    <source>
        <dbReference type="ARBA" id="ARBA00011271"/>
    </source>
</evidence>
<dbReference type="GO" id="GO:0046872">
    <property type="term" value="F:metal ion binding"/>
    <property type="evidence" value="ECO:0007669"/>
    <property type="project" value="UniProtKB-KW"/>
</dbReference>
<dbReference type="InterPro" id="IPR015931">
    <property type="entry name" value="Acnase/IPM_dHydase_lsu_aba_1/3"/>
</dbReference>
<dbReference type="NCBIfam" id="TIGR00170">
    <property type="entry name" value="leuC"/>
    <property type="match status" value="1"/>
</dbReference>
<dbReference type="RefSeq" id="WP_135413700.1">
    <property type="nucleotide sequence ID" value="NZ_SRLB01000004.1"/>
</dbReference>
<dbReference type="PANTHER" id="PTHR43822">
    <property type="entry name" value="HOMOACONITASE, MITOCHONDRIAL-RELATED"/>
    <property type="match status" value="1"/>
</dbReference>
<keyword evidence="16" id="KW-1185">Reference proteome</keyword>
<evidence type="ECO:0000256" key="3">
    <source>
        <dbReference type="ARBA" id="ARBA00004729"/>
    </source>
</evidence>
<keyword evidence="9 13" id="KW-0408">Iron</keyword>
<evidence type="ECO:0000256" key="7">
    <source>
        <dbReference type="ARBA" id="ARBA00022605"/>
    </source>
</evidence>
<keyword evidence="6 13" id="KW-0004">4Fe-4S</keyword>
<keyword evidence="8 13" id="KW-0479">Metal-binding</keyword>
<evidence type="ECO:0000256" key="12">
    <source>
        <dbReference type="ARBA" id="ARBA00023304"/>
    </source>
</evidence>
<dbReference type="NCBIfam" id="NF009116">
    <property type="entry name" value="PRK12466.1"/>
    <property type="match status" value="1"/>
</dbReference>
<dbReference type="GO" id="GO:0009098">
    <property type="term" value="P:L-leucine biosynthetic process"/>
    <property type="evidence" value="ECO:0007669"/>
    <property type="project" value="UniProtKB-UniRule"/>
</dbReference>
<dbReference type="AlphaFoldDB" id="A0A4Z0NU99"/>
<dbReference type="InterPro" id="IPR004430">
    <property type="entry name" value="3-IsopropMal_deHydase_lsu"/>
</dbReference>
<accession>A0A4Z0NU99</accession>
<proteinExistence type="inferred from homology"/>
<comment type="function">
    <text evidence="2 13">Catalyzes the isomerization between 2-isopropylmalate and 3-isopropylmalate, via the formation of 2-isopropylmaleate.</text>
</comment>
<feature type="binding site" evidence="13">
    <location>
        <position position="412"/>
    </location>
    <ligand>
        <name>[4Fe-4S] cluster</name>
        <dbReference type="ChEBI" id="CHEBI:49883"/>
    </ligand>
</feature>
<evidence type="ECO:0000256" key="11">
    <source>
        <dbReference type="ARBA" id="ARBA00023239"/>
    </source>
</evidence>
<evidence type="ECO:0000313" key="16">
    <source>
        <dbReference type="Proteomes" id="UP000297535"/>
    </source>
</evidence>
<dbReference type="Pfam" id="PF00330">
    <property type="entry name" value="Aconitase"/>
    <property type="match status" value="1"/>
</dbReference>
<dbReference type="PRINTS" id="PR00415">
    <property type="entry name" value="ACONITASE"/>
</dbReference>
<dbReference type="SUPFAM" id="SSF53732">
    <property type="entry name" value="Aconitase iron-sulfur domain"/>
    <property type="match status" value="1"/>
</dbReference>
<comment type="similarity">
    <text evidence="13">Belongs to the aconitase/IPM isomerase family. LeuC type 1 subfamily.</text>
</comment>
<dbReference type="GO" id="GO:0051539">
    <property type="term" value="F:4 iron, 4 sulfur cluster binding"/>
    <property type="evidence" value="ECO:0007669"/>
    <property type="project" value="UniProtKB-KW"/>
</dbReference>
<evidence type="ECO:0000256" key="2">
    <source>
        <dbReference type="ARBA" id="ARBA00002695"/>
    </source>
</evidence>
<evidence type="ECO:0000256" key="1">
    <source>
        <dbReference type="ARBA" id="ARBA00000491"/>
    </source>
</evidence>
<dbReference type="EMBL" id="SRLB01000004">
    <property type="protein sequence ID" value="TGE01096.1"/>
    <property type="molecule type" value="Genomic_DNA"/>
</dbReference>
<feature type="binding site" evidence="13">
    <location>
        <position position="352"/>
    </location>
    <ligand>
        <name>[4Fe-4S] cluster</name>
        <dbReference type="ChEBI" id="CHEBI:49883"/>
    </ligand>
</feature>
<dbReference type="EC" id="4.2.1.33" evidence="13"/>
<dbReference type="OrthoDB" id="9802769at2"/>
<dbReference type="UniPathway" id="UPA00048">
    <property type="reaction ID" value="UER00071"/>
</dbReference>
<keyword evidence="10 13" id="KW-0411">Iron-sulfur</keyword>
<evidence type="ECO:0000259" key="14">
    <source>
        <dbReference type="Pfam" id="PF00330"/>
    </source>
</evidence>
<comment type="catalytic activity">
    <reaction evidence="1 13">
        <text>(2R,3S)-3-isopropylmalate = (2S)-2-isopropylmalate</text>
        <dbReference type="Rhea" id="RHEA:32287"/>
        <dbReference type="ChEBI" id="CHEBI:1178"/>
        <dbReference type="ChEBI" id="CHEBI:35121"/>
        <dbReference type="EC" id="4.2.1.33"/>
    </reaction>
</comment>
<keyword evidence="11 13" id="KW-0456">Lyase</keyword>
<dbReference type="PROSITE" id="PS01244">
    <property type="entry name" value="ACONITASE_2"/>
    <property type="match status" value="1"/>
</dbReference>
<dbReference type="PANTHER" id="PTHR43822:SF9">
    <property type="entry name" value="3-ISOPROPYLMALATE DEHYDRATASE"/>
    <property type="match status" value="1"/>
</dbReference>
<comment type="pathway">
    <text evidence="3 13">Amino-acid biosynthesis; L-leucine biosynthesis; L-leucine from 3-methyl-2-oxobutanoate: step 2/4.</text>
</comment>
<comment type="subunit">
    <text evidence="4 13">Heterodimer of LeuC and LeuD.</text>
</comment>
<dbReference type="HAMAP" id="MF_01026">
    <property type="entry name" value="LeuC_type1"/>
    <property type="match status" value="1"/>
</dbReference>
<evidence type="ECO:0000256" key="13">
    <source>
        <dbReference type="HAMAP-Rule" id="MF_01026"/>
    </source>
</evidence>
<evidence type="ECO:0000256" key="6">
    <source>
        <dbReference type="ARBA" id="ARBA00022485"/>
    </source>
</evidence>
<evidence type="ECO:0000256" key="10">
    <source>
        <dbReference type="ARBA" id="ARBA00023014"/>
    </source>
</evidence>
<dbReference type="Gene3D" id="3.30.499.10">
    <property type="entry name" value="Aconitase, domain 3"/>
    <property type="match status" value="2"/>
</dbReference>
<feature type="binding site" evidence="13">
    <location>
        <position position="415"/>
    </location>
    <ligand>
        <name>[4Fe-4S] cluster</name>
        <dbReference type="ChEBI" id="CHEBI:49883"/>
    </ligand>
</feature>
<reference evidence="15 16" key="1">
    <citation type="submission" date="2019-04" db="EMBL/GenBank/DDBJ databases">
        <authorList>
            <person name="Feng G."/>
            <person name="Zhu H."/>
        </authorList>
    </citation>
    <scope>NUCLEOTIDE SEQUENCE [LARGE SCALE GENOMIC DNA]</scope>
    <source>
        <strain evidence="15 16">6HR-1</strain>
    </source>
</reference>
<sequence>MAETPPAARTLFAKIWDAHVVSDLGDGAVLLHVDRHLLHDLGGSRGLLDLKQRGLPVHSPHLTFATPDHAISSAAGRAGTTETGWSLLHALRAETREAGIRLFDVGERGQGIVHVIGPELGLSLPGLLIVCGDSHTCTHGGLGALAFGIGSSELSHVLATQTLVQRRPKTMRVRFEGAMAPGVLPKDLILHLIGVIGAAGGTGYAVEYAGSAIRAMPVEGRLTICNLSIELGAKIGMVAPDDTTFAYLEGKPYAPKGEAWDRAVAAWRDLAGDSEAAFDREVVIDVGRVAPQVTWGTSPEHVVPVDGLIPDPSAEADPTRARAMAAALDYMGLSPGGPIAGTPVDWVFIGSCTNGRLSDLREAAEVARGRRVAEGVRAWVVPGSEIVKREAEAEGLDRVFVEAGFEWREPGCSMCLAANGEVVPAGQRSVSTSNRNFVGRQGPRARTHLASPAMAAAAALAGAIADVRRAG</sequence>
<dbReference type="CDD" id="cd01583">
    <property type="entry name" value="IPMI"/>
    <property type="match status" value="1"/>
</dbReference>
<dbReference type="InterPro" id="IPR001030">
    <property type="entry name" value="Acoase/IPM_deHydtase_lsu_aba"/>
</dbReference>
<dbReference type="InterPro" id="IPR018136">
    <property type="entry name" value="Aconitase_4Fe-4S_BS"/>
</dbReference>
<dbReference type="InterPro" id="IPR033941">
    <property type="entry name" value="IPMI_cat"/>
</dbReference>
<dbReference type="InterPro" id="IPR036008">
    <property type="entry name" value="Aconitase_4Fe-4S_dom"/>
</dbReference>
<dbReference type="NCBIfam" id="NF004016">
    <property type="entry name" value="PRK05478.1"/>
    <property type="match status" value="1"/>
</dbReference>
<keyword evidence="5 13" id="KW-0432">Leucine biosynthesis</keyword>
<evidence type="ECO:0000256" key="5">
    <source>
        <dbReference type="ARBA" id="ARBA00022430"/>
    </source>
</evidence>
<keyword evidence="12 13" id="KW-0100">Branched-chain amino acid biosynthesis</keyword>
<comment type="cofactor">
    <cofactor evidence="13">
        <name>[4Fe-4S] cluster</name>
        <dbReference type="ChEBI" id="CHEBI:49883"/>
    </cofactor>
    <text evidence="13">Binds 1 [4Fe-4S] cluster per subunit.</text>
</comment>
<dbReference type="InterPro" id="IPR050067">
    <property type="entry name" value="IPM_dehydratase_rel_enz"/>
</dbReference>
<dbReference type="GO" id="GO:0003861">
    <property type="term" value="F:3-isopropylmalate dehydratase activity"/>
    <property type="evidence" value="ECO:0007669"/>
    <property type="project" value="UniProtKB-UniRule"/>
</dbReference>
<organism evidence="15 16">
    <name type="scientific">Methylobacterium nonmethylotrophicum</name>
    <dbReference type="NCBI Taxonomy" id="1141884"/>
    <lineage>
        <taxon>Bacteria</taxon>
        <taxon>Pseudomonadati</taxon>
        <taxon>Pseudomonadota</taxon>
        <taxon>Alphaproteobacteria</taxon>
        <taxon>Hyphomicrobiales</taxon>
        <taxon>Methylobacteriaceae</taxon>
        <taxon>Methylobacterium</taxon>
    </lineage>
</organism>
<protein>
    <recommendedName>
        <fullName evidence="13">3-isopropylmalate dehydratase large subunit</fullName>
        <ecNumber evidence="13">4.2.1.33</ecNumber>
    </recommendedName>
    <alternativeName>
        <fullName evidence="13">Alpha-IPM isomerase</fullName>
        <shortName evidence="13">IPMI</shortName>
    </alternativeName>
    <alternativeName>
        <fullName evidence="13">Isopropylmalate isomerase</fullName>
    </alternativeName>
</protein>
<dbReference type="Proteomes" id="UP000297535">
    <property type="component" value="Unassembled WGS sequence"/>
</dbReference>
<name>A0A4Z0NU99_9HYPH</name>
<gene>
    <name evidence="13 15" type="primary">leuC</name>
    <name evidence="15" type="ORF">EU555_05695</name>
</gene>
<feature type="domain" description="Aconitase/3-isopropylmalate dehydratase large subunit alpha/beta/alpha" evidence="14">
    <location>
        <begin position="14"/>
        <end position="462"/>
    </location>
</feature>